<keyword evidence="3 6" id="KW-0256">Endoplasmic reticulum</keyword>
<dbReference type="InterPro" id="IPR046964">
    <property type="entry name" value="RTN1-4"/>
</dbReference>
<dbReference type="HOGENOM" id="CLU_011704_0_0_1"/>
<keyword evidence="4 6" id="KW-1133">Transmembrane helix</keyword>
<feature type="region of interest" description="Disordered" evidence="7">
    <location>
        <begin position="1"/>
        <end position="61"/>
    </location>
</feature>
<dbReference type="Ensembl" id="ENSMLUT00000013673.2">
    <property type="protein sequence ID" value="ENSMLUP00000012445.2"/>
    <property type="gene ID" value="ENSMLUG00000013670.2"/>
</dbReference>
<feature type="transmembrane region" description="Helical" evidence="6">
    <location>
        <begin position="878"/>
        <end position="907"/>
    </location>
</feature>
<evidence type="ECO:0000256" key="7">
    <source>
        <dbReference type="SAM" id="MobiDB-lite"/>
    </source>
</evidence>
<dbReference type="eggNOG" id="KOG1792">
    <property type="taxonomic scope" value="Eukaryota"/>
</dbReference>
<evidence type="ECO:0000313" key="10">
    <source>
        <dbReference type="Proteomes" id="UP000001074"/>
    </source>
</evidence>
<proteinExistence type="predicted"/>
<reference evidence="9 10" key="1">
    <citation type="journal article" date="2011" name="Nature">
        <title>A high-resolution map of human evolutionary constraint using 29 mammals.</title>
        <authorList>
            <person name="Lindblad-Toh K."/>
            <person name="Garber M."/>
            <person name="Zuk O."/>
            <person name="Lin M.F."/>
            <person name="Parker B.J."/>
            <person name="Washietl S."/>
            <person name="Kheradpour P."/>
            <person name="Ernst J."/>
            <person name="Jordan G."/>
            <person name="Mauceli E."/>
            <person name="Ward L.D."/>
            <person name="Lowe C.B."/>
            <person name="Holloway A.K."/>
            <person name="Clamp M."/>
            <person name="Gnerre S."/>
            <person name="Alfoldi J."/>
            <person name="Beal K."/>
            <person name="Chang J."/>
            <person name="Clawson H."/>
            <person name="Cuff J."/>
            <person name="Di Palma F."/>
            <person name="Fitzgerald S."/>
            <person name="Flicek P."/>
            <person name="Guttman M."/>
            <person name="Hubisz M.J."/>
            <person name="Jaffe D.B."/>
            <person name="Jungreis I."/>
            <person name="Kent W.J."/>
            <person name="Kostka D."/>
            <person name="Lara M."/>
            <person name="Martins A.L."/>
            <person name="Massingham T."/>
            <person name="Moltke I."/>
            <person name="Raney B.J."/>
            <person name="Rasmussen M.D."/>
            <person name="Robinson J."/>
            <person name="Stark A."/>
            <person name="Vilella A.J."/>
            <person name="Wen J."/>
            <person name="Xie X."/>
            <person name="Zody M.C."/>
            <person name="Baldwin J."/>
            <person name="Bloom T."/>
            <person name="Chin C.W."/>
            <person name="Heiman D."/>
            <person name="Nicol R."/>
            <person name="Nusbaum C."/>
            <person name="Young S."/>
            <person name="Wilkinson J."/>
            <person name="Worley K.C."/>
            <person name="Kovar C.L."/>
            <person name="Muzny D.M."/>
            <person name="Gibbs R.A."/>
            <person name="Cree A."/>
            <person name="Dihn H.H."/>
            <person name="Fowler G."/>
            <person name="Jhangiani S."/>
            <person name="Joshi V."/>
            <person name="Lee S."/>
            <person name="Lewis L.R."/>
            <person name="Nazareth L.V."/>
            <person name="Okwuonu G."/>
            <person name="Santibanez J."/>
            <person name="Warren W.C."/>
            <person name="Mardis E.R."/>
            <person name="Weinstock G.M."/>
            <person name="Wilson R.K."/>
            <person name="Delehaunty K."/>
            <person name="Dooling D."/>
            <person name="Fronik C."/>
            <person name="Fulton L."/>
            <person name="Fulton B."/>
            <person name="Graves T."/>
            <person name="Minx P."/>
            <person name="Sodergren E."/>
            <person name="Birney E."/>
            <person name="Margulies E.H."/>
            <person name="Herrero J."/>
            <person name="Green E.D."/>
            <person name="Haussler D."/>
            <person name="Siepel A."/>
            <person name="Goldman N."/>
            <person name="Pollard K.S."/>
            <person name="Pedersen J.S."/>
            <person name="Lander E.S."/>
            <person name="Kellis M."/>
        </authorList>
    </citation>
    <scope>NUCLEOTIDE SEQUENCE [LARGE SCALE GENOMIC DNA]</scope>
</reference>
<dbReference type="PROSITE" id="PS50845">
    <property type="entry name" value="RETICULON"/>
    <property type="match status" value="1"/>
</dbReference>
<dbReference type="InterPro" id="IPR003388">
    <property type="entry name" value="Reticulon"/>
</dbReference>
<evidence type="ECO:0000256" key="4">
    <source>
        <dbReference type="ARBA" id="ARBA00022989"/>
    </source>
</evidence>
<protein>
    <recommendedName>
        <fullName evidence="6">Reticulon</fullName>
    </recommendedName>
</protein>
<dbReference type="Pfam" id="PF02453">
    <property type="entry name" value="Reticulon"/>
    <property type="match status" value="1"/>
</dbReference>
<evidence type="ECO:0000256" key="2">
    <source>
        <dbReference type="ARBA" id="ARBA00022692"/>
    </source>
</evidence>
<dbReference type="InParanoid" id="G1PND1"/>
<feature type="compositionally biased region" description="Polar residues" evidence="7">
    <location>
        <begin position="140"/>
        <end position="151"/>
    </location>
</feature>
<organism evidence="9 10">
    <name type="scientific">Myotis lucifugus</name>
    <name type="common">Little brown bat</name>
    <dbReference type="NCBI Taxonomy" id="59463"/>
    <lineage>
        <taxon>Eukaryota</taxon>
        <taxon>Metazoa</taxon>
        <taxon>Chordata</taxon>
        <taxon>Craniata</taxon>
        <taxon>Vertebrata</taxon>
        <taxon>Euteleostomi</taxon>
        <taxon>Mammalia</taxon>
        <taxon>Eutheria</taxon>
        <taxon>Laurasiatheria</taxon>
        <taxon>Chiroptera</taxon>
        <taxon>Yangochiroptera</taxon>
        <taxon>Vespertilionidae</taxon>
        <taxon>Myotis</taxon>
    </lineage>
</organism>
<feature type="domain" description="Reticulon" evidence="8">
    <location>
        <begin position="864"/>
        <end position="1052"/>
    </location>
</feature>
<dbReference type="EMBL" id="AAPE02052323">
    <property type="status" value="NOT_ANNOTATED_CDS"/>
    <property type="molecule type" value="Genomic_DNA"/>
</dbReference>
<dbReference type="GO" id="GO:0043005">
    <property type="term" value="C:neuron projection"/>
    <property type="evidence" value="ECO:0007669"/>
    <property type="project" value="TreeGrafter"/>
</dbReference>
<dbReference type="GO" id="GO:0007420">
    <property type="term" value="P:brain development"/>
    <property type="evidence" value="ECO:0007669"/>
    <property type="project" value="TreeGrafter"/>
</dbReference>
<dbReference type="EMBL" id="AAPE02052324">
    <property type="status" value="NOT_ANNOTATED_CDS"/>
    <property type="molecule type" value="Genomic_DNA"/>
</dbReference>
<comment type="subcellular location">
    <subcellularLocation>
        <location evidence="1 6">Endoplasmic reticulum membrane</location>
        <topology evidence="1 6">Multi-pass membrane protein</topology>
    </subcellularLocation>
</comment>
<dbReference type="PANTHER" id="PTHR45799">
    <property type="entry name" value="RETICULON-LIKE PROTEIN"/>
    <property type="match status" value="1"/>
</dbReference>
<sequence>MADLSAATQSPSVSSTSSGAEPSAPGGAGSPGACPALGTKSCGSSCADSFVSSSSSQPVSLFPTSQESLISIIEGLCSDEPPSEIRTSSFFASSEIHNTDRTILHGEQSKELGSQPILAKEGKGKDCLALLDVKTMEKPQGTSKDGANSPVSVAEGGHCNHPSIPASFPDRPAFLSEKVVQMEEQINKNQEFKNLNEIPSRDDKTALDADDKFILLTAQKPPTEPSKAEGICTNSLSPCRVSGGGVIEKDSPESPFEVILDKAAFDKEFKDAYKESANGFGSWAMHTDRESSADISESNDKVFPLRNKEAGCYPTSALLTRQFSHTTAALEEVSRCVSDMHNFTNEILTWDLVPQVKQQSDKPDYVTKTTGLDMSEYNSKIPVINLKTNTHQKTSVCSVNGSTPISKSTGDGAESSLSQENAVIRKPVPGCLNSMADVSSKGVRGNVQKQDDTLSALPVSPFEKCVSLGSGGATVKVLLPDGPLKGEMNWQSSVLGEGTEADSSGESDDTVIEDITADVSFESSKIQTEKPASTSSAIVKADEREVKEILNYNRETKTSETFEGSVSDSEPKVQPDFLKRSPASMVACSQVHDMIVMSGDVKQSVRMSETTPAEKVVITEDPKLPSAASSNHFNETEFSLNVTASTYLESLHEKNITDTDDSSPEDLIAAFTETREKGIVDKDKDKEDKDKGNVFEATSEKTMDFRTTLPVEVLHESESGGSEIKDPKSKYSQQNKQTSGSELLDVFPTHGTSVASLDWEQEQLTIRALKELSERQGEKLPDKIESPSEEILKQTFTFAPEYSQPQRSHDVLEHADVKTGSDLGISEKPTVIKETTSIDFISSLNKTELVNKHALARLLTDFSVHDLIFWRDVKKTGFVFGTTLIVLLSLAAFSVISVVSYLILALLSVTISFRVYRSVIQAVQKSEEGHPFKSYLDVDITLSSEAFHNYVNAAMVHVNRALKLVIRLFLVEDLVDSLKLAVFMWLMTYVGAVFNGITLLILAELLIFSVPIVYEKYKTQIDHYVGIVRDQTKSIVEKIQAKLPGIAKKKAE</sequence>
<dbReference type="GO" id="GO:1902430">
    <property type="term" value="P:negative regulation of amyloid-beta formation"/>
    <property type="evidence" value="ECO:0007669"/>
    <property type="project" value="Ensembl"/>
</dbReference>
<dbReference type="OMA" id="SXAYLDV"/>
<accession>G1PND1</accession>
<feature type="region of interest" description="Disordered" evidence="7">
    <location>
        <begin position="138"/>
        <end position="167"/>
    </location>
</feature>
<feature type="transmembrane region" description="Helical" evidence="6">
    <location>
        <begin position="964"/>
        <end position="986"/>
    </location>
</feature>
<dbReference type="GO" id="GO:0005794">
    <property type="term" value="C:Golgi apparatus"/>
    <property type="evidence" value="ECO:0007669"/>
    <property type="project" value="Ensembl"/>
</dbReference>
<evidence type="ECO:0000256" key="3">
    <source>
        <dbReference type="ARBA" id="ARBA00022824"/>
    </source>
</evidence>
<gene>
    <name evidence="9" type="primary">RTN3</name>
</gene>
<dbReference type="PANTHER" id="PTHR45799:SF4">
    <property type="entry name" value="RETICULON-3"/>
    <property type="match status" value="1"/>
</dbReference>
<evidence type="ECO:0000259" key="8">
    <source>
        <dbReference type="PROSITE" id="PS50845"/>
    </source>
</evidence>
<dbReference type="AlphaFoldDB" id="G1PND1"/>
<feature type="transmembrane region" description="Helical" evidence="6">
    <location>
        <begin position="992"/>
        <end position="1014"/>
    </location>
</feature>
<keyword evidence="2 6" id="KW-0812">Transmembrane</keyword>
<feature type="compositionally biased region" description="Polar residues" evidence="7">
    <location>
        <begin position="730"/>
        <end position="741"/>
    </location>
</feature>
<reference evidence="9" key="2">
    <citation type="submission" date="2025-08" db="UniProtKB">
        <authorList>
            <consortium name="Ensembl"/>
        </authorList>
    </citation>
    <scope>IDENTIFICATION</scope>
</reference>
<dbReference type="GO" id="GO:0071787">
    <property type="term" value="P:endoplasmic reticulum tubular network formation"/>
    <property type="evidence" value="ECO:0007669"/>
    <property type="project" value="Ensembl"/>
</dbReference>
<feature type="compositionally biased region" description="Basic and acidic residues" evidence="7">
    <location>
        <begin position="715"/>
        <end position="729"/>
    </location>
</feature>
<dbReference type="GO" id="GO:0030182">
    <property type="term" value="P:neuron differentiation"/>
    <property type="evidence" value="ECO:0007669"/>
    <property type="project" value="TreeGrafter"/>
</dbReference>
<dbReference type="EMBL" id="AAPE02052322">
    <property type="status" value="NOT_ANNOTATED_CDS"/>
    <property type="molecule type" value="Genomic_DNA"/>
</dbReference>
<dbReference type="GO" id="GO:0014069">
    <property type="term" value="C:postsynaptic density"/>
    <property type="evidence" value="ECO:0007669"/>
    <property type="project" value="TreeGrafter"/>
</dbReference>
<evidence type="ECO:0000256" key="1">
    <source>
        <dbReference type="ARBA" id="ARBA00004477"/>
    </source>
</evidence>
<evidence type="ECO:0000313" key="9">
    <source>
        <dbReference type="Ensembl" id="ENSMLUP00000012445.2"/>
    </source>
</evidence>
<dbReference type="Gene3D" id="1.20.5.2480">
    <property type="match status" value="1"/>
</dbReference>
<dbReference type="GeneTree" id="ENSGT00940000157482"/>
<feature type="region of interest" description="Disordered" evidence="7">
    <location>
        <begin position="715"/>
        <end position="745"/>
    </location>
</feature>
<dbReference type="FunFam" id="1.20.5.2480:FF:000001">
    <property type="entry name" value="Reticulon"/>
    <property type="match status" value="1"/>
</dbReference>
<keyword evidence="10" id="KW-1185">Reference proteome</keyword>
<evidence type="ECO:0000256" key="6">
    <source>
        <dbReference type="RuleBase" id="RU210713"/>
    </source>
</evidence>
<dbReference type="GO" id="GO:0005789">
    <property type="term" value="C:endoplasmic reticulum membrane"/>
    <property type="evidence" value="ECO:0007669"/>
    <property type="project" value="UniProtKB-SubCell"/>
</dbReference>
<dbReference type="Proteomes" id="UP000001074">
    <property type="component" value="Unassembled WGS sequence"/>
</dbReference>
<keyword evidence="5 6" id="KW-0472">Membrane</keyword>
<dbReference type="STRING" id="59463.ENSMLUP00000012445"/>
<evidence type="ECO:0000256" key="5">
    <source>
        <dbReference type="ARBA" id="ARBA00023136"/>
    </source>
</evidence>
<name>G1PND1_MYOLU</name>
<reference evidence="9" key="3">
    <citation type="submission" date="2025-09" db="UniProtKB">
        <authorList>
            <consortium name="Ensembl"/>
        </authorList>
    </citation>
    <scope>IDENTIFICATION</scope>
</reference>